<dbReference type="EMBL" id="RBNI01003602">
    <property type="protein sequence ID" value="RUP48197.1"/>
    <property type="molecule type" value="Genomic_DNA"/>
</dbReference>
<reference evidence="2 3" key="1">
    <citation type="journal article" date="2018" name="New Phytol.">
        <title>Phylogenomics of Endogonaceae and evolution of mycorrhizas within Mucoromycota.</title>
        <authorList>
            <person name="Chang Y."/>
            <person name="Desiro A."/>
            <person name="Na H."/>
            <person name="Sandor L."/>
            <person name="Lipzen A."/>
            <person name="Clum A."/>
            <person name="Barry K."/>
            <person name="Grigoriev I.V."/>
            <person name="Martin F.M."/>
            <person name="Stajich J.E."/>
            <person name="Smith M.E."/>
            <person name="Bonito G."/>
            <person name="Spatafora J.W."/>
        </authorList>
    </citation>
    <scope>NUCLEOTIDE SEQUENCE [LARGE SCALE GENOMIC DNA]</scope>
    <source>
        <strain evidence="2 3">GMNB39</strain>
    </source>
</reference>
<accession>A0A433DBJ4</accession>
<gene>
    <name evidence="2" type="ORF">BC936DRAFT_144847</name>
</gene>
<feature type="region of interest" description="Disordered" evidence="1">
    <location>
        <begin position="113"/>
        <end position="158"/>
    </location>
</feature>
<dbReference type="Proteomes" id="UP000268093">
    <property type="component" value="Unassembled WGS sequence"/>
</dbReference>
<feature type="compositionally biased region" description="Basic and acidic residues" evidence="1">
    <location>
        <begin position="115"/>
        <end position="129"/>
    </location>
</feature>
<dbReference type="AlphaFoldDB" id="A0A433DBJ4"/>
<organism evidence="2 3">
    <name type="scientific">Jimgerdemannia flammicorona</name>
    <dbReference type="NCBI Taxonomy" id="994334"/>
    <lineage>
        <taxon>Eukaryota</taxon>
        <taxon>Fungi</taxon>
        <taxon>Fungi incertae sedis</taxon>
        <taxon>Mucoromycota</taxon>
        <taxon>Mucoromycotina</taxon>
        <taxon>Endogonomycetes</taxon>
        <taxon>Endogonales</taxon>
        <taxon>Endogonaceae</taxon>
        <taxon>Jimgerdemannia</taxon>
    </lineage>
</organism>
<name>A0A433DBJ4_9FUNG</name>
<evidence type="ECO:0000313" key="3">
    <source>
        <dbReference type="Proteomes" id="UP000268093"/>
    </source>
</evidence>
<proteinExistence type="predicted"/>
<protein>
    <submittedName>
        <fullName evidence="2">Uncharacterized protein</fullName>
    </submittedName>
</protein>
<feature type="region of interest" description="Disordered" evidence="1">
    <location>
        <begin position="178"/>
        <end position="200"/>
    </location>
</feature>
<sequence>MLTGSRPYRRANIYIYQFPCPVPPAPKPKATDEPENPEDWIIFPVYWTLAMSTSSSMSPYTTYMSLLGYPMIIAMTKGDARNPDNVYRFIVEQVERYTGMKLFEEVRQQMPLQLEEIRQPEEVSDREETSEGEELTEANAPTTSSDLDDDDNEPLLPKQKLLMAGYRLEPLKLFTMKVASDTRNGDRSGPPELFAMGTMS</sequence>
<comment type="caution">
    <text evidence="2">The sequence shown here is derived from an EMBL/GenBank/DDBJ whole genome shotgun (WGS) entry which is preliminary data.</text>
</comment>
<evidence type="ECO:0000313" key="2">
    <source>
        <dbReference type="EMBL" id="RUP48197.1"/>
    </source>
</evidence>
<evidence type="ECO:0000256" key="1">
    <source>
        <dbReference type="SAM" id="MobiDB-lite"/>
    </source>
</evidence>
<keyword evidence="3" id="KW-1185">Reference proteome</keyword>